<evidence type="ECO:0000256" key="3">
    <source>
        <dbReference type="ARBA" id="ARBA00022692"/>
    </source>
</evidence>
<feature type="transmembrane region" description="Helical" evidence="6">
    <location>
        <begin position="159"/>
        <end position="179"/>
    </location>
</feature>
<comment type="similarity">
    <text evidence="2 6">Belongs to the pecanex family.</text>
</comment>
<dbReference type="InterPro" id="IPR039797">
    <property type="entry name" value="Pecanex"/>
</dbReference>
<dbReference type="OrthoDB" id="5979286at2759"/>
<feature type="transmembrane region" description="Helical" evidence="6">
    <location>
        <begin position="469"/>
        <end position="485"/>
    </location>
</feature>
<evidence type="ECO:0000313" key="8">
    <source>
        <dbReference type="EMBL" id="CAG7834181.1"/>
    </source>
</evidence>
<feature type="transmembrane region" description="Helical" evidence="6">
    <location>
        <begin position="492"/>
        <end position="512"/>
    </location>
</feature>
<dbReference type="PANTHER" id="PTHR12372:SF6">
    <property type="entry name" value="PECANEX-LIKE PROTEIN 4"/>
    <property type="match status" value="1"/>
</dbReference>
<name>A0A8J2Q556_9HEXA</name>
<feature type="transmembrane region" description="Helical" evidence="6">
    <location>
        <begin position="35"/>
        <end position="54"/>
    </location>
</feature>
<dbReference type="PANTHER" id="PTHR12372">
    <property type="entry name" value="PECANEX"/>
    <property type="match status" value="1"/>
</dbReference>
<feature type="transmembrane region" description="Helical" evidence="6">
    <location>
        <begin position="66"/>
        <end position="86"/>
    </location>
</feature>
<dbReference type="GO" id="GO:0016020">
    <property type="term" value="C:membrane"/>
    <property type="evidence" value="ECO:0007669"/>
    <property type="project" value="UniProtKB-SubCell"/>
</dbReference>
<feature type="transmembrane region" description="Helical" evidence="6">
    <location>
        <begin position="393"/>
        <end position="413"/>
    </location>
</feature>
<proteinExistence type="inferred from homology"/>
<dbReference type="InterPro" id="IPR007735">
    <property type="entry name" value="Pecanex_C"/>
</dbReference>
<keyword evidence="4 6" id="KW-1133">Transmembrane helix</keyword>
<evidence type="ECO:0000256" key="4">
    <source>
        <dbReference type="ARBA" id="ARBA00022989"/>
    </source>
</evidence>
<dbReference type="Proteomes" id="UP000708208">
    <property type="component" value="Unassembled WGS sequence"/>
</dbReference>
<evidence type="ECO:0000313" key="9">
    <source>
        <dbReference type="Proteomes" id="UP000708208"/>
    </source>
</evidence>
<keyword evidence="3 6" id="KW-0812">Transmembrane</keyword>
<accession>A0A8J2Q556</accession>
<evidence type="ECO:0000256" key="1">
    <source>
        <dbReference type="ARBA" id="ARBA00004141"/>
    </source>
</evidence>
<reference evidence="8" key="1">
    <citation type="submission" date="2021-06" db="EMBL/GenBank/DDBJ databases">
        <authorList>
            <person name="Hodson N. C."/>
            <person name="Mongue J. A."/>
            <person name="Jaron S. K."/>
        </authorList>
    </citation>
    <scope>NUCLEOTIDE SEQUENCE</scope>
</reference>
<feature type="transmembrane region" description="Helical" evidence="6">
    <location>
        <begin position="336"/>
        <end position="355"/>
    </location>
</feature>
<feature type="transmembrane region" description="Helical" evidence="6">
    <location>
        <begin position="199"/>
        <end position="216"/>
    </location>
</feature>
<dbReference type="EMBL" id="CAJVCH010570148">
    <property type="protein sequence ID" value="CAG7834181.1"/>
    <property type="molecule type" value="Genomic_DNA"/>
</dbReference>
<feature type="transmembrane region" description="Helical" evidence="6">
    <location>
        <begin position="293"/>
        <end position="316"/>
    </location>
</feature>
<feature type="transmembrane region" description="Helical" evidence="6">
    <location>
        <begin position="223"/>
        <end position="244"/>
    </location>
</feature>
<feature type="domain" description="Pecanex C-terminal" evidence="7">
    <location>
        <begin position="906"/>
        <end position="1101"/>
    </location>
</feature>
<feature type="transmembrane region" description="Helical" evidence="6">
    <location>
        <begin position="130"/>
        <end position="152"/>
    </location>
</feature>
<feature type="transmembrane region" description="Helical" evidence="6">
    <location>
        <begin position="532"/>
        <end position="557"/>
    </location>
</feature>
<feature type="transmembrane region" description="Helical" evidence="6">
    <location>
        <begin position="441"/>
        <end position="463"/>
    </location>
</feature>
<evidence type="ECO:0000256" key="6">
    <source>
        <dbReference type="RuleBase" id="RU367089"/>
    </source>
</evidence>
<gene>
    <name evidence="8" type="ORF">AFUS01_LOCUS43711</name>
</gene>
<feature type="transmembrane region" description="Helical" evidence="6">
    <location>
        <begin position="264"/>
        <end position="286"/>
    </location>
</feature>
<feature type="transmembrane region" description="Helical" evidence="6">
    <location>
        <begin position="362"/>
        <end position="381"/>
    </location>
</feature>
<evidence type="ECO:0000259" key="7">
    <source>
        <dbReference type="Pfam" id="PF05041"/>
    </source>
</evidence>
<dbReference type="Pfam" id="PF05041">
    <property type="entry name" value="Pecanex_C"/>
    <property type="match status" value="1"/>
</dbReference>
<evidence type="ECO:0000256" key="2">
    <source>
        <dbReference type="ARBA" id="ARBA00010170"/>
    </source>
</evidence>
<sequence length="1111" mass="125690">MSPPLISDYKRFFAVKRVCQTFFGGPKLFSHPIPIVVQVFLFTLPALILSIVDLVELSQDFQWRAIVVGVTLTLTDFFINFFSFLLKRGHQNIAPSDSTHHFLEEEDQNDYDGFFKASTWIFIAPNTSLGILQIFSIFLTTSSFALCTPLVFSRATLGVLRGLAIFALCVARYSSVINLTPEVSNFDPIKKTAIRLYRPFYTFIIGASYFGTLLLCEDPVDSFYFTLALSLLPFLWVFGILPPVDALIPWALETILRLFGGVPSNYYFGTVLGIFLGVICAILALVAAGQNAVLLLILECFFGYIISCDIGTVLNIRTTFCEDVPAKTAIAQLVKPFLAVLTSTVCIIVVIVTEINIPYKEGLSSATLTIALSSWIIRGVLIGRNEPPPKAVVLLYAVWDGILTYILHIWLTIQFTGDTMRQENSTRSLVDLFEYMLTIRAYSLAVFLPKLTSVDVIIASFYYDFVPEGWTGYKFVFVVFFISLARQRILRLLRFLQMIGIFVHSFFTTPLLDNKGVLSLVALAGLPVSLASLVTVTMMEGCTLVPVFTLPIFLVAFPRPVSFWKEKWFPYSTSSKEITRSAVEGKTLDWTIYSQIAPLLTRDLVRKAQKAKLRLEEGQSFIARYEDRLIFLRIVSSGWNFVYVQVRGLEMQEQTSCHHQEAAWIDEIFEKAFGDRRSCSAMGFPSNIRNTLFGTIKPQMTLMVSTYAESKSTLANLRSKEEIRIFQSMFYRAFSYLWIKKNPVFKGESYQRPIASGYHFIPPGGATVIAISDGSFDDKDFFDEEDHHEHGNHQKRHTNGVRDFSMSKALFSATMANVNAMLPGSAVAPRHPVPTSNGSTREAWSNGLMFPHLPDGSETPDSMHRTSSVELNSIWVRKCVGEAIPSNAVKNRVEKLCYKAWHAIMGSEEDLVEVDLCQFFSEDFWSTARKVARLNSLGKISVEEITVKALRYASKLTLDEIYSGGMDDILNDHDEAKEEEIFYELTLYEKNHKFCTPKDIQVHIDDRQKHIVSMQKTEDGATQMRLFNFEALGVEFRVGKVSQFCVEGIWGNLNLELLYLTSDDDERFSIQHDRYLMRNIFTQCAHSPLGYAVYDGTFKVSLFDRRINLVS</sequence>
<keyword evidence="9" id="KW-1185">Reference proteome</keyword>
<protein>
    <recommendedName>
        <fullName evidence="6">Pecanex-like protein</fullName>
    </recommendedName>
</protein>
<dbReference type="AlphaFoldDB" id="A0A8J2Q556"/>
<keyword evidence="5 6" id="KW-0472">Membrane</keyword>
<comment type="subcellular location">
    <subcellularLocation>
        <location evidence="1 6">Membrane</location>
        <topology evidence="1 6">Multi-pass membrane protein</topology>
    </subcellularLocation>
</comment>
<organism evidence="8 9">
    <name type="scientific">Allacma fusca</name>
    <dbReference type="NCBI Taxonomy" id="39272"/>
    <lineage>
        <taxon>Eukaryota</taxon>
        <taxon>Metazoa</taxon>
        <taxon>Ecdysozoa</taxon>
        <taxon>Arthropoda</taxon>
        <taxon>Hexapoda</taxon>
        <taxon>Collembola</taxon>
        <taxon>Symphypleona</taxon>
        <taxon>Sminthuridae</taxon>
        <taxon>Allacma</taxon>
    </lineage>
</organism>
<evidence type="ECO:0000256" key="5">
    <source>
        <dbReference type="ARBA" id="ARBA00023136"/>
    </source>
</evidence>
<comment type="caution">
    <text evidence="8">The sequence shown here is derived from an EMBL/GenBank/DDBJ whole genome shotgun (WGS) entry which is preliminary data.</text>
</comment>